<keyword evidence="1" id="KW-0812">Transmembrane</keyword>
<keyword evidence="1" id="KW-0472">Membrane</keyword>
<dbReference type="Proteomes" id="UP000240883">
    <property type="component" value="Unassembled WGS sequence"/>
</dbReference>
<feature type="transmembrane region" description="Helical" evidence="1">
    <location>
        <begin position="133"/>
        <end position="159"/>
    </location>
</feature>
<accession>A0A2T2NCI5</accession>
<feature type="transmembrane region" description="Helical" evidence="1">
    <location>
        <begin position="72"/>
        <end position="96"/>
    </location>
</feature>
<evidence type="ECO:0000256" key="1">
    <source>
        <dbReference type="SAM" id="Phobius"/>
    </source>
</evidence>
<protein>
    <recommendedName>
        <fullName evidence="4">MARVEL domain-containing protein</fullName>
    </recommendedName>
</protein>
<dbReference type="AlphaFoldDB" id="A0A2T2NCI5"/>
<gene>
    <name evidence="2" type="ORF">BS50DRAFT_104861</name>
</gene>
<sequence>MSISGFSFVFWRIFQIVTLIPTVGMLSYFVDRYDRINALTPRSILVLFIVSVLAAAWTIATLFLYSRARHSANFVAFIDLLFVGAFIGAVYCLRGISDADCSGWSRNGSYNADLGIFEVTGNYWRLNVDKECAMLKACFAFGIMNCIFFFVTFLLALLVHRNHGDRVVVKRETLNWRRLATPRRIQRPAGRQTDSIMACV</sequence>
<dbReference type="EMBL" id="KZ678140">
    <property type="protein sequence ID" value="PSN63134.1"/>
    <property type="molecule type" value="Genomic_DNA"/>
</dbReference>
<evidence type="ECO:0000313" key="2">
    <source>
        <dbReference type="EMBL" id="PSN63134.1"/>
    </source>
</evidence>
<proteinExistence type="predicted"/>
<keyword evidence="1" id="KW-1133">Transmembrane helix</keyword>
<feature type="transmembrane region" description="Helical" evidence="1">
    <location>
        <begin position="9"/>
        <end position="30"/>
    </location>
</feature>
<organism evidence="2 3">
    <name type="scientific">Corynespora cassiicola Philippines</name>
    <dbReference type="NCBI Taxonomy" id="1448308"/>
    <lineage>
        <taxon>Eukaryota</taxon>
        <taxon>Fungi</taxon>
        <taxon>Dikarya</taxon>
        <taxon>Ascomycota</taxon>
        <taxon>Pezizomycotina</taxon>
        <taxon>Dothideomycetes</taxon>
        <taxon>Pleosporomycetidae</taxon>
        <taxon>Pleosporales</taxon>
        <taxon>Corynesporascaceae</taxon>
        <taxon>Corynespora</taxon>
    </lineage>
</organism>
<dbReference type="OrthoDB" id="4918558at2759"/>
<dbReference type="STRING" id="1448308.A0A2T2NCI5"/>
<reference evidence="2 3" key="1">
    <citation type="journal article" date="2018" name="Front. Microbiol.">
        <title>Genome-Wide Analysis of Corynespora cassiicola Leaf Fall Disease Putative Effectors.</title>
        <authorList>
            <person name="Lopez D."/>
            <person name="Ribeiro S."/>
            <person name="Label P."/>
            <person name="Fumanal B."/>
            <person name="Venisse J.S."/>
            <person name="Kohler A."/>
            <person name="de Oliveira R.R."/>
            <person name="Labutti K."/>
            <person name="Lipzen A."/>
            <person name="Lail K."/>
            <person name="Bauer D."/>
            <person name="Ohm R.A."/>
            <person name="Barry K.W."/>
            <person name="Spatafora J."/>
            <person name="Grigoriev I.V."/>
            <person name="Martin F.M."/>
            <person name="Pujade-Renaud V."/>
        </authorList>
    </citation>
    <scope>NUCLEOTIDE SEQUENCE [LARGE SCALE GENOMIC DNA]</scope>
    <source>
        <strain evidence="2 3">Philippines</strain>
    </source>
</reference>
<feature type="transmembrane region" description="Helical" evidence="1">
    <location>
        <begin position="42"/>
        <end position="65"/>
    </location>
</feature>
<keyword evidence="3" id="KW-1185">Reference proteome</keyword>
<name>A0A2T2NCI5_CORCC</name>
<evidence type="ECO:0000313" key="3">
    <source>
        <dbReference type="Proteomes" id="UP000240883"/>
    </source>
</evidence>
<evidence type="ECO:0008006" key="4">
    <source>
        <dbReference type="Google" id="ProtNLM"/>
    </source>
</evidence>